<comment type="caution">
    <text evidence="3">The sequence shown here is derived from an EMBL/GenBank/DDBJ whole genome shotgun (WGS) entry which is preliminary data.</text>
</comment>
<dbReference type="SUPFAM" id="SSF49785">
    <property type="entry name" value="Galactose-binding domain-like"/>
    <property type="match status" value="1"/>
</dbReference>
<sequence length="140" mass="14234">MIDKGTDVGLPYTGPAPDLGAFERTGDTPSAQRYESETAPAVCQGTIDTNWAGFSGSGFCNGTNATGAYAQFTVNASVAGTATLGIRFANGTSGGTERPANLVVNGSTVATVSFESTGAWTTWVTKTVTVPLNAGSNTIR</sequence>
<feature type="region of interest" description="Disordered" evidence="1">
    <location>
        <begin position="1"/>
        <end position="38"/>
    </location>
</feature>
<dbReference type="InterPro" id="IPR005084">
    <property type="entry name" value="CBM6"/>
</dbReference>
<dbReference type="AlphaFoldDB" id="A0A4V2YAD5"/>
<dbReference type="OrthoDB" id="9762467at2"/>
<dbReference type="GO" id="GO:0030246">
    <property type="term" value="F:carbohydrate binding"/>
    <property type="evidence" value="ECO:0007669"/>
    <property type="project" value="InterPro"/>
</dbReference>
<protein>
    <submittedName>
        <fullName evidence="3">Carbohydrate-binding protein</fullName>
    </submittedName>
</protein>
<evidence type="ECO:0000259" key="2">
    <source>
        <dbReference type="PROSITE" id="PS51175"/>
    </source>
</evidence>
<keyword evidence="4" id="KW-1185">Reference proteome</keyword>
<gene>
    <name evidence="3" type="ORF">E1294_50820</name>
</gene>
<organism evidence="3 4">
    <name type="scientific">Nonomuraea diastatica</name>
    <dbReference type="NCBI Taxonomy" id="1848329"/>
    <lineage>
        <taxon>Bacteria</taxon>
        <taxon>Bacillati</taxon>
        <taxon>Actinomycetota</taxon>
        <taxon>Actinomycetes</taxon>
        <taxon>Streptosporangiales</taxon>
        <taxon>Streptosporangiaceae</taxon>
        <taxon>Nonomuraea</taxon>
    </lineage>
</organism>
<name>A0A4V2YAD5_9ACTN</name>
<evidence type="ECO:0000313" key="4">
    <source>
        <dbReference type="Proteomes" id="UP000294543"/>
    </source>
</evidence>
<proteinExistence type="predicted"/>
<accession>A0A4V2YAD5</accession>
<dbReference type="Pfam" id="PF03422">
    <property type="entry name" value="CBM_6"/>
    <property type="match status" value="1"/>
</dbReference>
<dbReference type="EMBL" id="SMKP01000330">
    <property type="protein sequence ID" value="TDD03246.1"/>
    <property type="molecule type" value="Genomic_DNA"/>
</dbReference>
<evidence type="ECO:0000256" key="1">
    <source>
        <dbReference type="SAM" id="MobiDB-lite"/>
    </source>
</evidence>
<dbReference type="PROSITE" id="PS51175">
    <property type="entry name" value="CBM6"/>
    <property type="match status" value="1"/>
</dbReference>
<evidence type="ECO:0000313" key="3">
    <source>
        <dbReference type="EMBL" id="TDD03246.1"/>
    </source>
</evidence>
<dbReference type="InterPro" id="IPR008979">
    <property type="entry name" value="Galactose-bd-like_sf"/>
</dbReference>
<dbReference type="Gene3D" id="2.60.120.260">
    <property type="entry name" value="Galactose-binding domain-like"/>
    <property type="match status" value="1"/>
</dbReference>
<reference evidence="3 4" key="1">
    <citation type="submission" date="2019-03" db="EMBL/GenBank/DDBJ databases">
        <title>Draft genome sequences of novel Actinobacteria.</title>
        <authorList>
            <person name="Sahin N."/>
            <person name="Ay H."/>
            <person name="Saygin H."/>
        </authorList>
    </citation>
    <scope>NUCLEOTIDE SEQUENCE [LARGE SCALE GENOMIC DNA]</scope>
    <source>
        <strain evidence="3 4">KC712</strain>
    </source>
</reference>
<feature type="domain" description="CBM6" evidence="2">
    <location>
        <begin position="32"/>
        <end position="140"/>
    </location>
</feature>
<dbReference type="Proteomes" id="UP000294543">
    <property type="component" value="Unassembled WGS sequence"/>
</dbReference>